<evidence type="ECO:0000313" key="3">
    <source>
        <dbReference type="Proteomes" id="UP000078544"/>
    </source>
</evidence>
<dbReference type="EMBL" id="AZGY01000002">
    <property type="protein sequence ID" value="OAA32432.1"/>
    <property type="molecule type" value="Genomic_DNA"/>
</dbReference>
<dbReference type="Proteomes" id="UP000078544">
    <property type="component" value="Unassembled WGS sequence"/>
</dbReference>
<feature type="compositionally biased region" description="Basic residues" evidence="1">
    <location>
        <begin position="197"/>
        <end position="206"/>
    </location>
</feature>
<dbReference type="AlphaFoldDB" id="A0A166UF94"/>
<feature type="compositionally biased region" description="Polar residues" evidence="1">
    <location>
        <begin position="157"/>
        <end position="176"/>
    </location>
</feature>
<feature type="compositionally biased region" description="Basic and acidic residues" evidence="1">
    <location>
        <begin position="13"/>
        <end position="30"/>
    </location>
</feature>
<dbReference type="STRING" id="1081109.A0A166UF94"/>
<comment type="caution">
    <text evidence="2">The sequence shown here is derived from an EMBL/GenBank/DDBJ whole genome shotgun (WGS) entry which is preliminary data.</text>
</comment>
<gene>
    <name evidence="2" type="ORF">AAL_01764</name>
</gene>
<proteinExistence type="predicted"/>
<evidence type="ECO:0000256" key="1">
    <source>
        <dbReference type="SAM" id="MobiDB-lite"/>
    </source>
</evidence>
<dbReference type="OrthoDB" id="5225441at2759"/>
<protein>
    <submittedName>
        <fullName evidence="2">Uncharacterized protein</fullName>
    </submittedName>
</protein>
<feature type="compositionally biased region" description="Polar residues" evidence="1">
    <location>
        <begin position="210"/>
        <end position="227"/>
    </location>
</feature>
<sequence length="361" mass="38494">MSIFSSLKKSRQQAKDHKSKVAEQKKKEDVNAPYKHVPTHAASDAFASAPPSYREDDRPRIVEQNRRRSAMAASGHHMNMPGVPRVGSSLSHVTYPGHEAHPVPPLPRAYSYAGVSPYAGGSRENRDPAMSAPDMAYFNQTSLKGKEVPRTFAGETQAFSKSPSPVESVDGSTSSQDDLEMKPTRSRTQGADVTGAHRLHPSRTRRKSDASANQYTTSAAAKSQYAGQNRDPRPPPSMRTFGSIPAIASLPPVNIGGPLSAFPTPGESGQSVLNQGSSAAPIAANKDNADVPQPPQVRDSTPPQPQLKVNDQPANVFPEAVGSESADIKSGKGKRVLKANGGKSPKKHRWAFSKTPAAVAV</sequence>
<feature type="compositionally biased region" description="Polar residues" evidence="1">
    <location>
        <begin position="267"/>
        <end position="278"/>
    </location>
</feature>
<reference evidence="2 3" key="1">
    <citation type="journal article" date="2016" name="Genome Biol. Evol.">
        <title>Divergent and convergent evolution of fungal pathogenicity.</title>
        <authorList>
            <person name="Shang Y."/>
            <person name="Xiao G."/>
            <person name="Zheng P."/>
            <person name="Cen K."/>
            <person name="Zhan S."/>
            <person name="Wang C."/>
        </authorList>
    </citation>
    <scope>NUCLEOTIDE SEQUENCE [LARGE SCALE GENOMIC DNA]</scope>
    <source>
        <strain evidence="2 3">RCEF 2490</strain>
    </source>
</reference>
<accession>A0A166UF94</accession>
<feature type="compositionally biased region" description="Basic and acidic residues" evidence="1">
    <location>
        <begin position="53"/>
        <end position="66"/>
    </location>
</feature>
<feature type="region of interest" description="Disordered" evidence="1">
    <location>
        <begin position="156"/>
        <end position="361"/>
    </location>
</feature>
<evidence type="ECO:0000313" key="2">
    <source>
        <dbReference type="EMBL" id="OAA32432.1"/>
    </source>
</evidence>
<name>A0A166UF94_9HYPO</name>
<feature type="compositionally biased region" description="Low complexity" evidence="1">
    <location>
        <begin position="39"/>
        <end position="52"/>
    </location>
</feature>
<organism evidence="2 3">
    <name type="scientific">Moelleriella libera RCEF 2490</name>
    <dbReference type="NCBI Taxonomy" id="1081109"/>
    <lineage>
        <taxon>Eukaryota</taxon>
        <taxon>Fungi</taxon>
        <taxon>Dikarya</taxon>
        <taxon>Ascomycota</taxon>
        <taxon>Pezizomycotina</taxon>
        <taxon>Sordariomycetes</taxon>
        <taxon>Hypocreomycetidae</taxon>
        <taxon>Hypocreales</taxon>
        <taxon>Clavicipitaceae</taxon>
        <taxon>Moelleriella</taxon>
    </lineage>
</organism>
<keyword evidence="3" id="KW-1185">Reference proteome</keyword>
<feature type="region of interest" description="Disordered" evidence="1">
    <location>
        <begin position="1"/>
        <end position="91"/>
    </location>
</feature>